<dbReference type="Proteomes" id="UP000320048">
    <property type="component" value="Unassembled WGS sequence"/>
</dbReference>
<reference evidence="1 2" key="1">
    <citation type="journal article" date="2019" name="Nat. Microbiol.">
        <title>Mediterranean grassland soil C-N compound turnover is dependent on rainfall and depth, and is mediated by genomically divergent microorganisms.</title>
        <authorList>
            <person name="Diamond S."/>
            <person name="Andeer P.F."/>
            <person name="Li Z."/>
            <person name="Crits-Christoph A."/>
            <person name="Burstein D."/>
            <person name="Anantharaman K."/>
            <person name="Lane K.R."/>
            <person name="Thomas B.C."/>
            <person name="Pan C."/>
            <person name="Northen T.R."/>
            <person name="Banfield J.F."/>
        </authorList>
    </citation>
    <scope>NUCLEOTIDE SEQUENCE [LARGE SCALE GENOMIC DNA]</scope>
    <source>
        <strain evidence="1">NP_7</strain>
    </source>
</reference>
<proteinExistence type="predicted"/>
<sequence length="79" mass="9034">MSTVLKRQNSCLLGYGIPTAIYTDRHTLFQPQRRTLSLAEQLRGHRDRTQLSRAFHELGIRWIPAHSPQATDEIVKPPG</sequence>
<evidence type="ECO:0000313" key="1">
    <source>
        <dbReference type="EMBL" id="TMI77734.1"/>
    </source>
</evidence>
<comment type="caution">
    <text evidence="1">The sequence shown here is derived from an EMBL/GenBank/DDBJ whole genome shotgun (WGS) entry which is preliminary data.</text>
</comment>
<gene>
    <name evidence="1" type="ORF">E6H04_13620</name>
</gene>
<name>A0A537J2F9_9BACT</name>
<organism evidence="1 2">
    <name type="scientific">Candidatus Segetimicrobium genomatis</name>
    <dbReference type="NCBI Taxonomy" id="2569760"/>
    <lineage>
        <taxon>Bacteria</taxon>
        <taxon>Bacillati</taxon>
        <taxon>Candidatus Sysuimicrobiota</taxon>
        <taxon>Candidatus Sysuimicrobiia</taxon>
        <taxon>Candidatus Sysuimicrobiales</taxon>
        <taxon>Candidatus Segetimicrobiaceae</taxon>
        <taxon>Candidatus Segetimicrobium</taxon>
    </lineage>
</organism>
<evidence type="ECO:0000313" key="2">
    <source>
        <dbReference type="Proteomes" id="UP000320048"/>
    </source>
</evidence>
<protein>
    <submittedName>
        <fullName evidence="1">Uncharacterized protein</fullName>
    </submittedName>
</protein>
<accession>A0A537J2F9</accession>
<dbReference type="EMBL" id="VBAO01000433">
    <property type="protein sequence ID" value="TMI77734.1"/>
    <property type="molecule type" value="Genomic_DNA"/>
</dbReference>
<dbReference type="AlphaFoldDB" id="A0A537J2F9"/>